<protein>
    <submittedName>
        <fullName evidence="1">Uncharacterized protein</fullName>
    </submittedName>
</protein>
<organism evidence="1 2">
    <name type="scientific">Leucogyrophana mollusca</name>
    <dbReference type="NCBI Taxonomy" id="85980"/>
    <lineage>
        <taxon>Eukaryota</taxon>
        <taxon>Fungi</taxon>
        <taxon>Dikarya</taxon>
        <taxon>Basidiomycota</taxon>
        <taxon>Agaricomycotina</taxon>
        <taxon>Agaricomycetes</taxon>
        <taxon>Agaricomycetidae</taxon>
        <taxon>Boletales</taxon>
        <taxon>Boletales incertae sedis</taxon>
        <taxon>Leucogyrophana</taxon>
    </lineage>
</organism>
<reference evidence="1" key="1">
    <citation type="journal article" date="2021" name="New Phytol.">
        <title>Evolutionary innovations through gain and loss of genes in the ectomycorrhizal Boletales.</title>
        <authorList>
            <person name="Wu G."/>
            <person name="Miyauchi S."/>
            <person name="Morin E."/>
            <person name="Kuo A."/>
            <person name="Drula E."/>
            <person name="Varga T."/>
            <person name="Kohler A."/>
            <person name="Feng B."/>
            <person name="Cao Y."/>
            <person name="Lipzen A."/>
            <person name="Daum C."/>
            <person name="Hundley H."/>
            <person name="Pangilinan J."/>
            <person name="Johnson J."/>
            <person name="Barry K."/>
            <person name="LaButti K."/>
            <person name="Ng V."/>
            <person name="Ahrendt S."/>
            <person name="Min B."/>
            <person name="Choi I.G."/>
            <person name="Park H."/>
            <person name="Plett J.M."/>
            <person name="Magnuson J."/>
            <person name="Spatafora J.W."/>
            <person name="Nagy L.G."/>
            <person name="Henrissat B."/>
            <person name="Grigoriev I.V."/>
            <person name="Yang Z.L."/>
            <person name="Xu J."/>
            <person name="Martin F.M."/>
        </authorList>
    </citation>
    <scope>NUCLEOTIDE SEQUENCE</scope>
    <source>
        <strain evidence="1">KUC20120723A-06</strain>
    </source>
</reference>
<keyword evidence="2" id="KW-1185">Reference proteome</keyword>
<name>A0ACB8BS10_9AGAM</name>
<dbReference type="Proteomes" id="UP000790709">
    <property type="component" value="Unassembled WGS sequence"/>
</dbReference>
<accession>A0ACB8BS10</accession>
<evidence type="ECO:0000313" key="1">
    <source>
        <dbReference type="EMBL" id="KAH7928731.1"/>
    </source>
</evidence>
<comment type="caution">
    <text evidence="1">The sequence shown here is derived from an EMBL/GenBank/DDBJ whole genome shotgun (WGS) entry which is preliminary data.</text>
</comment>
<sequence length="108" mass="12084">MPTPPSISIPASGFPEVQHRSRTKSAFARAREQSKKVDWRALCVPVVQSAVGVASAVNDAREDTLQRQVSEENKQWLERKKEPQDIIDHLGASLSKDWPRSGRAEPPR</sequence>
<proteinExistence type="predicted"/>
<evidence type="ECO:0000313" key="2">
    <source>
        <dbReference type="Proteomes" id="UP000790709"/>
    </source>
</evidence>
<gene>
    <name evidence="1" type="ORF">BV22DRAFT_1030289</name>
</gene>
<dbReference type="EMBL" id="MU266349">
    <property type="protein sequence ID" value="KAH7928731.1"/>
    <property type="molecule type" value="Genomic_DNA"/>
</dbReference>